<feature type="compositionally biased region" description="Polar residues" evidence="1">
    <location>
        <begin position="361"/>
        <end position="370"/>
    </location>
</feature>
<evidence type="ECO:0000256" key="2">
    <source>
        <dbReference type="SAM" id="Phobius"/>
    </source>
</evidence>
<feature type="region of interest" description="Disordered" evidence="1">
    <location>
        <begin position="192"/>
        <end position="270"/>
    </location>
</feature>
<protein>
    <submittedName>
        <fullName evidence="3">Uncharacterized protein</fullName>
    </submittedName>
</protein>
<accession>J4G4S8</accession>
<dbReference type="HOGENOM" id="CLU_652298_0_0_1"/>
<name>J4G4S8_9APHY</name>
<feature type="compositionally biased region" description="Basic and acidic residues" evidence="1">
    <location>
        <begin position="343"/>
        <end position="353"/>
    </location>
</feature>
<dbReference type="EMBL" id="HE797023">
    <property type="protein sequence ID" value="CCM01213.1"/>
    <property type="molecule type" value="Genomic_DNA"/>
</dbReference>
<evidence type="ECO:0000256" key="1">
    <source>
        <dbReference type="SAM" id="MobiDB-lite"/>
    </source>
</evidence>
<keyword evidence="2" id="KW-0812">Transmembrane</keyword>
<proteinExistence type="predicted"/>
<organism evidence="3 4">
    <name type="scientific">Fibroporia radiculosa</name>
    <dbReference type="NCBI Taxonomy" id="599839"/>
    <lineage>
        <taxon>Eukaryota</taxon>
        <taxon>Fungi</taxon>
        <taxon>Dikarya</taxon>
        <taxon>Basidiomycota</taxon>
        <taxon>Agaricomycotina</taxon>
        <taxon>Agaricomycetes</taxon>
        <taxon>Polyporales</taxon>
        <taxon>Fibroporiaceae</taxon>
        <taxon>Fibroporia</taxon>
    </lineage>
</organism>
<reference evidence="3 4" key="1">
    <citation type="journal article" date="2012" name="Appl. Environ. Microbiol.">
        <title>Short-read sequencing for genomic analysis of the brown rot fungus Fibroporia radiculosa.</title>
        <authorList>
            <person name="Tang J.D."/>
            <person name="Perkins A.D."/>
            <person name="Sonstegard T.S."/>
            <person name="Schroeder S.G."/>
            <person name="Burgess S.C."/>
            <person name="Diehl S.V."/>
        </authorList>
    </citation>
    <scope>NUCLEOTIDE SEQUENCE [LARGE SCALE GENOMIC DNA]</scope>
    <source>
        <strain evidence="3 4">TFFH 294</strain>
    </source>
</reference>
<feature type="region of interest" description="Disordered" evidence="1">
    <location>
        <begin position="55"/>
        <end position="122"/>
    </location>
</feature>
<evidence type="ECO:0000313" key="3">
    <source>
        <dbReference type="EMBL" id="CCM01213.1"/>
    </source>
</evidence>
<dbReference type="RefSeq" id="XP_012180496.1">
    <property type="nucleotide sequence ID" value="XM_012325106.1"/>
</dbReference>
<gene>
    <name evidence="3" type="ORF">FIBRA_03261</name>
</gene>
<dbReference type="STRING" id="599839.J4G4S8"/>
<feature type="compositionally biased region" description="Low complexity" evidence="1">
    <location>
        <begin position="410"/>
        <end position="441"/>
    </location>
</feature>
<dbReference type="InParanoid" id="J4G4S8"/>
<dbReference type="GeneID" id="24096124"/>
<dbReference type="Proteomes" id="UP000006352">
    <property type="component" value="Unassembled WGS sequence"/>
</dbReference>
<feature type="compositionally biased region" description="Basic and acidic residues" evidence="1">
    <location>
        <begin position="198"/>
        <end position="208"/>
    </location>
</feature>
<keyword evidence="2" id="KW-1133">Transmembrane helix</keyword>
<feature type="compositionally biased region" description="Polar residues" evidence="1">
    <location>
        <begin position="378"/>
        <end position="387"/>
    </location>
</feature>
<evidence type="ECO:0000313" key="4">
    <source>
        <dbReference type="Proteomes" id="UP000006352"/>
    </source>
</evidence>
<dbReference type="OrthoDB" id="3266934at2759"/>
<keyword evidence="2" id="KW-0472">Membrane</keyword>
<dbReference type="AlphaFoldDB" id="J4G4S8"/>
<sequence>MVSGSFRGRAAFPIRRAPLSGTLPGSIYQSSHSTAFSLSHLPLSILSISRTSATTSASPTSLGPLPSSTSITSSSTTSTSSSLTPTSSSTPASSTSPILSSTSSSAATPSSSTQTNSLVTSSALPTTSLPLTMSSTTSSSSSTTQTAGAALASSSSNHTGAIVGGVIGGVIFLLLVIGGLLYYLRISRQAPSPSRRRSLAEYDSRGNDGKWNGLSSRDSTMDGGPRGAKRASGMQMLTREQADSLGNVASPRPSHTEQRNDSGGTEEDIESLGEEIKVSPTRGSVYVEPVPSLPYGSLPSPDVNGSFRRGRKPSTDFSARAVALERLNTNAVSALPSPPPARHRPDDRSEPDTPPRLSRTFPATPQTPVTPFSAEPMQRTSSASVRRNPSRKPVPAYDATAFGAVDGPRASRSSTTVAATASLAPSRPSQSSRDSTGSSTPMRGPTPSRSKEDLASKPFNVPQLTHKTSFGDARPMHYLVPDLPPTSNV</sequence>
<feature type="region of interest" description="Disordered" evidence="1">
    <location>
        <begin position="289"/>
        <end position="314"/>
    </location>
</feature>
<keyword evidence="4" id="KW-1185">Reference proteome</keyword>
<feature type="transmembrane region" description="Helical" evidence="2">
    <location>
        <begin position="161"/>
        <end position="184"/>
    </location>
</feature>
<feature type="region of interest" description="Disordered" evidence="1">
    <location>
        <begin position="328"/>
        <end position="489"/>
    </location>
</feature>